<dbReference type="AlphaFoldDB" id="A0AAW0AHJ6"/>
<sequence length="147" mass="16086">MVAKVLSVYSKTGGKNGKHAWVSDCSNIAAASNIPTQVYEHMNGGQFRGVPQALKQLHVPQFALVPSSSFLCLLHNTPEQIRNVGIKLSASDSELYKKVNTHFKGVVRSSGRGKGKNKISATDPEKRVESDQESDCPEHFPEHISGW</sequence>
<gene>
    <name evidence="3" type="ORF">R3P38DRAFT_2777142</name>
    <name evidence="2" type="ORF">R3P38DRAFT_2790748</name>
</gene>
<dbReference type="EMBL" id="JAWWNJ010000065">
    <property type="protein sequence ID" value="KAK7012502.1"/>
    <property type="molecule type" value="Genomic_DNA"/>
</dbReference>
<evidence type="ECO:0000256" key="1">
    <source>
        <dbReference type="SAM" id="MobiDB-lite"/>
    </source>
</evidence>
<organism evidence="2 4">
    <name type="scientific">Favolaschia claudopus</name>
    <dbReference type="NCBI Taxonomy" id="2862362"/>
    <lineage>
        <taxon>Eukaryota</taxon>
        <taxon>Fungi</taxon>
        <taxon>Dikarya</taxon>
        <taxon>Basidiomycota</taxon>
        <taxon>Agaricomycotina</taxon>
        <taxon>Agaricomycetes</taxon>
        <taxon>Agaricomycetidae</taxon>
        <taxon>Agaricales</taxon>
        <taxon>Marasmiineae</taxon>
        <taxon>Mycenaceae</taxon>
        <taxon>Favolaschia</taxon>
    </lineage>
</organism>
<feature type="compositionally biased region" description="Basic and acidic residues" evidence="1">
    <location>
        <begin position="123"/>
        <end position="147"/>
    </location>
</feature>
<reference evidence="2 4" key="1">
    <citation type="journal article" date="2024" name="J Genomics">
        <title>Draft genome sequencing and assembly of Favolaschia claudopus CIRM-BRFM 2984 isolated from oak limbs.</title>
        <authorList>
            <person name="Navarro D."/>
            <person name="Drula E."/>
            <person name="Chaduli D."/>
            <person name="Cazenave R."/>
            <person name="Ahrendt S."/>
            <person name="Wang J."/>
            <person name="Lipzen A."/>
            <person name="Daum C."/>
            <person name="Barry K."/>
            <person name="Grigoriev I.V."/>
            <person name="Favel A."/>
            <person name="Rosso M.N."/>
            <person name="Martin F."/>
        </authorList>
    </citation>
    <scope>NUCLEOTIDE SEQUENCE [LARGE SCALE GENOMIC DNA]</scope>
    <source>
        <strain evidence="2 4">CIRM-BRFM 2984</strain>
    </source>
</reference>
<dbReference type="EMBL" id="JAWWNJ010000030">
    <property type="protein sequence ID" value="KAK7027027.1"/>
    <property type="molecule type" value="Genomic_DNA"/>
</dbReference>
<evidence type="ECO:0000313" key="3">
    <source>
        <dbReference type="EMBL" id="KAK7027027.1"/>
    </source>
</evidence>
<accession>A0AAW0AHJ6</accession>
<evidence type="ECO:0000313" key="4">
    <source>
        <dbReference type="Proteomes" id="UP001362999"/>
    </source>
</evidence>
<proteinExistence type="predicted"/>
<evidence type="ECO:0000313" key="2">
    <source>
        <dbReference type="EMBL" id="KAK7012502.1"/>
    </source>
</evidence>
<dbReference type="Proteomes" id="UP001362999">
    <property type="component" value="Unassembled WGS sequence"/>
</dbReference>
<keyword evidence="4" id="KW-1185">Reference proteome</keyword>
<comment type="caution">
    <text evidence="2">The sequence shown here is derived from an EMBL/GenBank/DDBJ whole genome shotgun (WGS) entry which is preliminary data.</text>
</comment>
<name>A0AAW0AHJ6_9AGAR</name>
<feature type="region of interest" description="Disordered" evidence="1">
    <location>
        <begin position="107"/>
        <end position="147"/>
    </location>
</feature>
<protein>
    <submittedName>
        <fullName evidence="2">Uncharacterized protein</fullName>
    </submittedName>
</protein>